<dbReference type="AlphaFoldDB" id="A0A9R1T6Q3"/>
<dbReference type="RefSeq" id="XP_011303865.1">
    <property type="nucleotide sequence ID" value="XM_011305563.1"/>
</dbReference>
<organism evidence="1 2">
    <name type="scientific">Fopius arisanus</name>
    <dbReference type="NCBI Taxonomy" id="64838"/>
    <lineage>
        <taxon>Eukaryota</taxon>
        <taxon>Metazoa</taxon>
        <taxon>Ecdysozoa</taxon>
        <taxon>Arthropoda</taxon>
        <taxon>Hexapoda</taxon>
        <taxon>Insecta</taxon>
        <taxon>Pterygota</taxon>
        <taxon>Neoptera</taxon>
        <taxon>Endopterygota</taxon>
        <taxon>Hymenoptera</taxon>
        <taxon>Apocrita</taxon>
        <taxon>Ichneumonoidea</taxon>
        <taxon>Braconidae</taxon>
        <taxon>Opiinae</taxon>
        <taxon>Fopius</taxon>
    </lineage>
</organism>
<dbReference type="Proteomes" id="UP000694866">
    <property type="component" value="Unplaced"/>
</dbReference>
<dbReference type="GeneID" id="105266999"/>
<protein>
    <submittedName>
        <fullName evidence="2">Uncharacterized protein isoform X1</fullName>
    </submittedName>
</protein>
<proteinExistence type="predicted"/>
<dbReference type="OrthoDB" id="9449012at2759"/>
<reference evidence="2" key="1">
    <citation type="submission" date="2025-08" db="UniProtKB">
        <authorList>
            <consortium name="RefSeq"/>
        </authorList>
    </citation>
    <scope>IDENTIFICATION</scope>
    <source>
        <strain evidence="2">USDA-PBARC FA_bdor</strain>
        <tissue evidence="2">Whole organism</tissue>
    </source>
</reference>
<evidence type="ECO:0000313" key="2">
    <source>
        <dbReference type="RefSeq" id="XP_011303865.1"/>
    </source>
</evidence>
<gene>
    <name evidence="2" type="primary">LOC105266999</name>
</gene>
<sequence>MSSMHPGRPRPPTIPDKAINGLTPMENEELVEDHSIPLTSNNIKGIKKRLDNTNTKTECNESSEGHSCVNSALIRETNASAITITWRRQRLSRGRGHCPKKSWRRSGNNSSIRELVHTEVTKRGTNYETPFSHMQLIKRRIQTPSFGYIVGGLLEH</sequence>
<accession>A0A9R1T6Q3</accession>
<evidence type="ECO:0000313" key="1">
    <source>
        <dbReference type="Proteomes" id="UP000694866"/>
    </source>
</evidence>
<name>A0A9R1T6Q3_9HYME</name>
<keyword evidence="1" id="KW-1185">Reference proteome</keyword>
<dbReference type="KEGG" id="fas:105266999"/>